<dbReference type="GO" id="GO:0042802">
    <property type="term" value="F:identical protein binding"/>
    <property type="evidence" value="ECO:0007669"/>
    <property type="project" value="TreeGrafter"/>
</dbReference>
<dbReference type="InterPro" id="IPR015422">
    <property type="entry name" value="PyrdxlP-dep_Trfase_small"/>
</dbReference>
<accession>A0A518BQU5</accession>
<dbReference type="Gene3D" id="3.40.640.10">
    <property type="entry name" value="Type I PLP-dependent aspartate aminotransferase-like (Major domain)"/>
    <property type="match status" value="1"/>
</dbReference>
<comment type="subunit">
    <text evidence="3">Homodimer.</text>
</comment>
<organism evidence="9 10">
    <name type="scientific">Engelhardtia mirabilis</name>
    <dbReference type="NCBI Taxonomy" id="2528011"/>
    <lineage>
        <taxon>Bacteria</taxon>
        <taxon>Pseudomonadati</taxon>
        <taxon>Planctomycetota</taxon>
        <taxon>Planctomycetia</taxon>
        <taxon>Planctomycetia incertae sedis</taxon>
        <taxon>Engelhardtia</taxon>
    </lineage>
</organism>
<dbReference type="InterPro" id="IPR004839">
    <property type="entry name" value="Aminotransferase_I/II_large"/>
</dbReference>
<dbReference type="InterPro" id="IPR015424">
    <property type="entry name" value="PyrdxlP-dep_Trfase"/>
</dbReference>
<dbReference type="EMBL" id="CP036287">
    <property type="protein sequence ID" value="QDU69344.1"/>
    <property type="molecule type" value="Genomic_DNA"/>
</dbReference>
<evidence type="ECO:0000256" key="5">
    <source>
        <dbReference type="ARBA" id="ARBA00022679"/>
    </source>
</evidence>
<dbReference type="EC" id="2.6.1.57" evidence="9"/>
<dbReference type="Pfam" id="PF00155">
    <property type="entry name" value="Aminotran_1_2"/>
    <property type="match status" value="1"/>
</dbReference>
<dbReference type="GO" id="GO:0008483">
    <property type="term" value="F:transaminase activity"/>
    <property type="evidence" value="ECO:0007669"/>
    <property type="project" value="UniProtKB-KW"/>
</dbReference>
<dbReference type="RefSeq" id="WP_145069156.1">
    <property type="nucleotide sequence ID" value="NZ_CP036287.1"/>
</dbReference>
<feature type="region of interest" description="Disordered" evidence="7">
    <location>
        <begin position="1"/>
        <end position="21"/>
    </location>
</feature>
<keyword evidence="4 9" id="KW-0032">Aminotransferase</keyword>
<name>A0A518BQU5_9BACT</name>
<feature type="compositionally biased region" description="Polar residues" evidence="7">
    <location>
        <begin position="1"/>
        <end position="11"/>
    </location>
</feature>
<dbReference type="AlphaFoldDB" id="A0A518BQU5"/>
<evidence type="ECO:0000256" key="4">
    <source>
        <dbReference type="ARBA" id="ARBA00022576"/>
    </source>
</evidence>
<evidence type="ECO:0000313" key="9">
    <source>
        <dbReference type="EMBL" id="QDU69344.1"/>
    </source>
</evidence>
<dbReference type="GO" id="GO:0030170">
    <property type="term" value="F:pyridoxal phosphate binding"/>
    <property type="evidence" value="ECO:0007669"/>
    <property type="project" value="InterPro"/>
</dbReference>
<evidence type="ECO:0000256" key="2">
    <source>
        <dbReference type="ARBA" id="ARBA00007441"/>
    </source>
</evidence>
<reference evidence="9 10" key="1">
    <citation type="submission" date="2019-02" db="EMBL/GenBank/DDBJ databases">
        <title>Deep-cultivation of Planctomycetes and their phenomic and genomic characterization uncovers novel biology.</title>
        <authorList>
            <person name="Wiegand S."/>
            <person name="Jogler M."/>
            <person name="Boedeker C."/>
            <person name="Pinto D."/>
            <person name="Vollmers J."/>
            <person name="Rivas-Marin E."/>
            <person name="Kohn T."/>
            <person name="Peeters S.H."/>
            <person name="Heuer A."/>
            <person name="Rast P."/>
            <person name="Oberbeckmann S."/>
            <person name="Bunk B."/>
            <person name="Jeske O."/>
            <person name="Meyerdierks A."/>
            <person name="Storesund J.E."/>
            <person name="Kallscheuer N."/>
            <person name="Luecker S."/>
            <person name="Lage O.M."/>
            <person name="Pohl T."/>
            <person name="Merkel B.J."/>
            <person name="Hornburger P."/>
            <person name="Mueller R.-W."/>
            <person name="Bruemmer F."/>
            <person name="Labrenz M."/>
            <person name="Spormann A.M."/>
            <person name="Op den Camp H."/>
            <person name="Overmann J."/>
            <person name="Amann R."/>
            <person name="Jetten M.S.M."/>
            <person name="Mascher T."/>
            <person name="Medema M.H."/>
            <person name="Devos D.P."/>
            <person name="Kaster A.-K."/>
            <person name="Ovreas L."/>
            <person name="Rohde M."/>
            <person name="Galperin M.Y."/>
            <person name="Jogler C."/>
        </authorList>
    </citation>
    <scope>NUCLEOTIDE SEQUENCE [LARGE SCALE GENOMIC DNA]</scope>
    <source>
        <strain evidence="9 10">Pla133</strain>
    </source>
</reference>
<dbReference type="SUPFAM" id="SSF53383">
    <property type="entry name" value="PLP-dependent transferases"/>
    <property type="match status" value="1"/>
</dbReference>
<protein>
    <submittedName>
        <fullName evidence="9">Aromatic-amino-acid aminotransferase</fullName>
        <ecNumber evidence="9">2.6.1.57</ecNumber>
    </submittedName>
</protein>
<comment type="similarity">
    <text evidence="2">Belongs to the class-I pyridoxal-phosphate-dependent aminotransferase family.</text>
</comment>
<evidence type="ECO:0000313" key="10">
    <source>
        <dbReference type="Proteomes" id="UP000316921"/>
    </source>
</evidence>
<evidence type="ECO:0000256" key="1">
    <source>
        <dbReference type="ARBA" id="ARBA00001933"/>
    </source>
</evidence>
<dbReference type="Gene3D" id="3.90.1150.10">
    <property type="entry name" value="Aspartate Aminotransferase, domain 1"/>
    <property type="match status" value="1"/>
</dbReference>
<sequence>MDSAISTSSDHTLVPASSDRPGDDPIFRLNAMAQARAAAGEDVLNATLGALFTDDGQLAVMPSVYDAMRSIDGRRAAGYAPIRGQAEFLDAVVRDLTEGTTLAGQAIAVATPGGTGAVYNAIVNFLEPGNALLTSSFYWEPYGILAEHSGRRFATFRNFDESGAFDVAALEVEARRLIARQGRLLLVLNTPCHNPTGYSLDAGELERIGDLLLELSGEAPVTLLLDLAYEKFAAPHTASWQPLAERLVGRVQVLAAWTASKAFTQYGSRIGALAAFHSADATPETREHLANALGYTCRGTWSNCNNLGMLTVAKVLNDPELRARSIAERGELVALLDDRVQAFNREAAAAGLAYPRYEGGFFVSVFTDDPDGTVARAQDKGVFFVPLDGAVRLALCATPAVTIPRLVETLASSLEG</sequence>
<evidence type="ECO:0000256" key="3">
    <source>
        <dbReference type="ARBA" id="ARBA00011738"/>
    </source>
</evidence>
<proteinExistence type="inferred from homology"/>
<dbReference type="PANTHER" id="PTHR11879:SF22">
    <property type="entry name" value="ASPARTATE AMINOTRANSFERASE, MITOCHONDRIAL"/>
    <property type="match status" value="1"/>
</dbReference>
<gene>
    <name evidence="9" type="primary">tyrB</name>
    <name evidence="9" type="ORF">Pla133_44630</name>
</gene>
<dbReference type="KEGG" id="pbap:Pla133_44630"/>
<feature type="domain" description="Aminotransferase class I/classII large" evidence="8">
    <location>
        <begin position="51"/>
        <end position="409"/>
    </location>
</feature>
<dbReference type="PANTHER" id="PTHR11879">
    <property type="entry name" value="ASPARTATE AMINOTRANSFERASE"/>
    <property type="match status" value="1"/>
</dbReference>
<keyword evidence="10" id="KW-1185">Reference proteome</keyword>
<evidence type="ECO:0000256" key="7">
    <source>
        <dbReference type="SAM" id="MobiDB-lite"/>
    </source>
</evidence>
<evidence type="ECO:0000256" key="6">
    <source>
        <dbReference type="ARBA" id="ARBA00022898"/>
    </source>
</evidence>
<dbReference type="InterPro" id="IPR000796">
    <property type="entry name" value="Asp_trans"/>
</dbReference>
<dbReference type="InterPro" id="IPR015421">
    <property type="entry name" value="PyrdxlP-dep_Trfase_major"/>
</dbReference>
<dbReference type="GO" id="GO:0006520">
    <property type="term" value="P:amino acid metabolic process"/>
    <property type="evidence" value="ECO:0007669"/>
    <property type="project" value="InterPro"/>
</dbReference>
<comment type="cofactor">
    <cofactor evidence="1">
        <name>pyridoxal 5'-phosphate</name>
        <dbReference type="ChEBI" id="CHEBI:597326"/>
    </cofactor>
</comment>
<keyword evidence="6" id="KW-0663">Pyridoxal phosphate</keyword>
<evidence type="ECO:0000259" key="8">
    <source>
        <dbReference type="Pfam" id="PF00155"/>
    </source>
</evidence>
<dbReference type="Proteomes" id="UP000316921">
    <property type="component" value="Chromosome"/>
</dbReference>
<dbReference type="CDD" id="cd00609">
    <property type="entry name" value="AAT_like"/>
    <property type="match status" value="1"/>
</dbReference>
<keyword evidence="5 9" id="KW-0808">Transferase</keyword>